<evidence type="ECO:0000313" key="2">
    <source>
        <dbReference type="Proteomes" id="UP001140096"/>
    </source>
</evidence>
<gene>
    <name evidence="1" type="ORF">H4S07_001235</name>
</gene>
<dbReference type="Proteomes" id="UP001140096">
    <property type="component" value="Unassembled WGS sequence"/>
</dbReference>
<keyword evidence="2" id="KW-1185">Reference proteome</keyword>
<dbReference type="EMBL" id="JANBUP010000175">
    <property type="protein sequence ID" value="KAJ2812678.1"/>
    <property type="molecule type" value="Genomic_DNA"/>
</dbReference>
<reference evidence="1" key="1">
    <citation type="submission" date="2022-07" db="EMBL/GenBank/DDBJ databases">
        <title>Phylogenomic reconstructions and comparative analyses of Kickxellomycotina fungi.</title>
        <authorList>
            <person name="Reynolds N.K."/>
            <person name="Stajich J.E."/>
            <person name="Barry K."/>
            <person name="Grigoriev I.V."/>
            <person name="Crous P."/>
            <person name="Smith M.E."/>
        </authorList>
    </citation>
    <scope>NUCLEOTIDE SEQUENCE</scope>
    <source>
        <strain evidence="1">CBS 102833</strain>
    </source>
</reference>
<proteinExistence type="predicted"/>
<accession>A0ACC1LQ30</accession>
<sequence>MTSVLVEMKVFNFYVWYDSSQLSIPELNIHNDRAYSMGATFINYGSKWGYVGGTDYNAVQELHKMAALNRGTLTATIDYSVYAEEWPTIEPLIDAAYLEAQSLLNIPLTENFDTTSAMLSSAWF</sequence>
<name>A0ACC1LQ30_9FUNG</name>
<comment type="caution">
    <text evidence="1">The sequence shown here is derived from an EMBL/GenBank/DDBJ whole genome shotgun (WGS) entry which is preliminary data.</text>
</comment>
<evidence type="ECO:0000313" key="1">
    <source>
        <dbReference type="EMBL" id="KAJ2812678.1"/>
    </source>
</evidence>
<organism evidence="1 2">
    <name type="scientific">Coemansia furcata</name>
    <dbReference type="NCBI Taxonomy" id="417177"/>
    <lineage>
        <taxon>Eukaryota</taxon>
        <taxon>Fungi</taxon>
        <taxon>Fungi incertae sedis</taxon>
        <taxon>Zoopagomycota</taxon>
        <taxon>Kickxellomycotina</taxon>
        <taxon>Kickxellomycetes</taxon>
        <taxon>Kickxellales</taxon>
        <taxon>Kickxellaceae</taxon>
        <taxon>Coemansia</taxon>
    </lineage>
</organism>
<protein>
    <submittedName>
        <fullName evidence="1">Uncharacterized protein</fullName>
    </submittedName>
</protein>